<dbReference type="AlphaFoldDB" id="A0A0D1D6F2"/>
<dbReference type="STRING" id="935700.jaqu_26700"/>
<accession>A0A0D1D6F2</accession>
<gene>
    <name evidence="1" type="ORF">jaqu_26700</name>
</gene>
<evidence type="ECO:0000313" key="1">
    <source>
        <dbReference type="EMBL" id="KIT15573.1"/>
    </source>
</evidence>
<evidence type="ECO:0000313" key="2">
    <source>
        <dbReference type="Proteomes" id="UP000032232"/>
    </source>
</evidence>
<dbReference type="RefSeq" id="WP_043919465.1">
    <property type="nucleotide sequence ID" value="NZ_FZPF01000009.1"/>
</dbReference>
<dbReference type="EMBL" id="JYFE01000048">
    <property type="protein sequence ID" value="KIT15573.1"/>
    <property type="molecule type" value="Genomic_DNA"/>
</dbReference>
<proteinExistence type="predicted"/>
<organism evidence="1 2">
    <name type="scientific">Jannaschia aquimarina</name>
    <dbReference type="NCBI Taxonomy" id="935700"/>
    <lineage>
        <taxon>Bacteria</taxon>
        <taxon>Pseudomonadati</taxon>
        <taxon>Pseudomonadota</taxon>
        <taxon>Alphaproteobacteria</taxon>
        <taxon>Rhodobacterales</taxon>
        <taxon>Roseobacteraceae</taxon>
        <taxon>Jannaschia</taxon>
    </lineage>
</organism>
<reference evidence="1 2" key="1">
    <citation type="submission" date="2015-02" db="EMBL/GenBank/DDBJ databases">
        <title>Genome Sequence of Jannaschia aquimarina DSM28248, a member of the Roseobacter clade.</title>
        <authorList>
            <person name="Voget S."/>
            <person name="Daniel R."/>
        </authorList>
    </citation>
    <scope>NUCLEOTIDE SEQUENCE [LARGE SCALE GENOMIC DNA]</scope>
    <source>
        <strain evidence="1 2">GSW-M26</strain>
    </source>
</reference>
<keyword evidence="2" id="KW-1185">Reference proteome</keyword>
<protein>
    <submittedName>
        <fullName evidence="1">Uncharacterized protein</fullName>
    </submittedName>
</protein>
<comment type="caution">
    <text evidence="1">The sequence shown here is derived from an EMBL/GenBank/DDBJ whole genome shotgun (WGS) entry which is preliminary data.</text>
</comment>
<sequence>MQLPADMRVNDKPFLHLSIRTGTPRLHIALLEFYAETFNLERAVMRDEGAVLSKEALADMIGSRMVPGIKALILNRGDGTIEDIRSEDAG</sequence>
<name>A0A0D1D6F2_9RHOB</name>
<dbReference type="PATRIC" id="fig|935700.4.peg.2760"/>
<dbReference type="Proteomes" id="UP000032232">
    <property type="component" value="Unassembled WGS sequence"/>
</dbReference>